<comment type="caution">
    <text evidence="2">The sequence shown here is derived from an EMBL/GenBank/DDBJ whole genome shotgun (WGS) entry which is preliminary data.</text>
</comment>
<evidence type="ECO:0000313" key="2">
    <source>
        <dbReference type="EMBL" id="GCB94446.1"/>
    </source>
</evidence>
<proteinExistence type="predicted"/>
<dbReference type="EMBL" id="BHXC01000007">
    <property type="protein sequence ID" value="GCB94446.1"/>
    <property type="molecule type" value="Genomic_DNA"/>
</dbReference>
<name>A0A401R9Y4_STRNR</name>
<evidence type="ECO:0000256" key="1">
    <source>
        <dbReference type="SAM" id="MobiDB-lite"/>
    </source>
</evidence>
<reference evidence="2 3" key="1">
    <citation type="journal article" date="2019" name="Microbiol. Resour. Announc.">
        <title>Draft Genome Sequence of the Most Traditional epsilon-Poly-l-Lysine Producer, Streptomyces albulus NBRC14147.</title>
        <authorList>
            <person name="Yamanaka K."/>
            <person name="Hamano Y."/>
        </authorList>
    </citation>
    <scope>NUCLEOTIDE SEQUENCE [LARGE SCALE GENOMIC DNA]</scope>
    <source>
        <strain evidence="2 3">NBRC 14147</strain>
    </source>
</reference>
<organism evidence="2 3">
    <name type="scientific">Streptomyces noursei</name>
    <name type="common">Streptomyces albulus</name>
    <dbReference type="NCBI Taxonomy" id="1971"/>
    <lineage>
        <taxon>Bacteria</taxon>
        <taxon>Bacillati</taxon>
        <taxon>Actinomycetota</taxon>
        <taxon>Actinomycetes</taxon>
        <taxon>Kitasatosporales</taxon>
        <taxon>Streptomycetaceae</taxon>
        <taxon>Streptomyces</taxon>
    </lineage>
</organism>
<feature type="compositionally biased region" description="Pro residues" evidence="1">
    <location>
        <begin position="238"/>
        <end position="251"/>
    </location>
</feature>
<evidence type="ECO:0000313" key="3">
    <source>
        <dbReference type="Proteomes" id="UP000288351"/>
    </source>
</evidence>
<dbReference type="Proteomes" id="UP000288351">
    <property type="component" value="Unassembled WGS sequence"/>
</dbReference>
<sequence>MSAGEFTNAVDAVAGLKADLPQVVQDLPTLISRAWYLGDLASALGERLHEQGLRDSAVLEDVTSQLRHLTDLTSGAARHLQDAVVLLGLAHSPFQALPAGRKAELVEGGAAGISAAMHQLAPAPDLLVDAAEQLAFEVHQKKGPAAVRARPSRLSAAQSAALSAIARGRVEISRLDGPVKLLCRGYHVHTTTVQALQRRHLLHRQPLPSPGPMQLVPDRERLGLSWEGAAVLAATFTQPPPPAHRPSPALAPPHSHPRAR</sequence>
<gene>
    <name evidence="2" type="ORF">SALB_07245</name>
</gene>
<accession>A0A401R9Y4</accession>
<dbReference type="AlphaFoldDB" id="A0A401R9Y4"/>
<feature type="region of interest" description="Disordered" evidence="1">
    <location>
        <begin position="235"/>
        <end position="260"/>
    </location>
</feature>
<protein>
    <submittedName>
        <fullName evidence="2">Uncharacterized protein</fullName>
    </submittedName>
</protein>